<name>A0A919ATW4_9PROT</name>
<reference evidence="2" key="2">
    <citation type="submission" date="2020-09" db="EMBL/GenBank/DDBJ databases">
        <authorList>
            <person name="Sun Q."/>
            <person name="Kim S."/>
        </authorList>
    </citation>
    <scope>NUCLEOTIDE SEQUENCE</scope>
    <source>
        <strain evidence="2">KCTC 42590</strain>
    </source>
</reference>
<protein>
    <recommendedName>
        <fullName evidence="4">Cell division protein FtsL</fullName>
    </recommendedName>
</protein>
<dbReference type="EMBL" id="BNCI01000002">
    <property type="protein sequence ID" value="GHF23097.1"/>
    <property type="molecule type" value="Genomic_DNA"/>
</dbReference>
<dbReference type="AlphaFoldDB" id="A0A919ATW4"/>
<accession>A0A919ATW4</accession>
<feature type="coiled-coil region" evidence="1">
    <location>
        <begin position="27"/>
        <end position="54"/>
    </location>
</feature>
<sequence>MRKGLVILASFIAVAAGVAVLLLKLAVHEKEQELKALHVQIKRDQEAIRVLEAEWAYKTSPSKLQDKSLRFLALMPPKPDQIILTPAVVPLRPTGEEVDSNVDVLLPERIRKKIEEATKGKSRHKSSREGKAL</sequence>
<proteinExistence type="predicted"/>
<comment type="caution">
    <text evidence="2">The sequence shown here is derived from an EMBL/GenBank/DDBJ whole genome shotgun (WGS) entry which is preliminary data.</text>
</comment>
<dbReference type="Proteomes" id="UP000630923">
    <property type="component" value="Unassembled WGS sequence"/>
</dbReference>
<dbReference type="RefSeq" id="WP_191251937.1">
    <property type="nucleotide sequence ID" value="NZ_BNCI01000002.1"/>
</dbReference>
<organism evidence="2 3">
    <name type="scientific">Kordiimonas sediminis</name>
    <dbReference type="NCBI Taxonomy" id="1735581"/>
    <lineage>
        <taxon>Bacteria</taxon>
        <taxon>Pseudomonadati</taxon>
        <taxon>Pseudomonadota</taxon>
        <taxon>Alphaproteobacteria</taxon>
        <taxon>Kordiimonadales</taxon>
        <taxon>Kordiimonadaceae</taxon>
        <taxon>Kordiimonas</taxon>
    </lineage>
</organism>
<reference evidence="2" key="1">
    <citation type="journal article" date="2014" name="Int. J. Syst. Evol. Microbiol.">
        <title>Complete genome sequence of Corynebacterium casei LMG S-19264T (=DSM 44701T), isolated from a smear-ripened cheese.</title>
        <authorList>
            <consortium name="US DOE Joint Genome Institute (JGI-PGF)"/>
            <person name="Walter F."/>
            <person name="Albersmeier A."/>
            <person name="Kalinowski J."/>
            <person name="Ruckert C."/>
        </authorList>
    </citation>
    <scope>NUCLEOTIDE SEQUENCE</scope>
    <source>
        <strain evidence="2">KCTC 42590</strain>
    </source>
</reference>
<keyword evidence="1" id="KW-0175">Coiled coil</keyword>
<evidence type="ECO:0008006" key="4">
    <source>
        <dbReference type="Google" id="ProtNLM"/>
    </source>
</evidence>
<gene>
    <name evidence="2" type="ORF">GCM10017044_16890</name>
</gene>
<keyword evidence="3" id="KW-1185">Reference proteome</keyword>
<evidence type="ECO:0000313" key="3">
    <source>
        <dbReference type="Proteomes" id="UP000630923"/>
    </source>
</evidence>
<evidence type="ECO:0000256" key="1">
    <source>
        <dbReference type="SAM" id="Coils"/>
    </source>
</evidence>
<evidence type="ECO:0000313" key="2">
    <source>
        <dbReference type="EMBL" id="GHF23097.1"/>
    </source>
</evidence>